<dbReference type="Proteomes" id="UP001519342">
    <property type="component" value="Unassembled WGS sequence"/>
</dbReference>
<accession>A0ABS4GDZ8</accession>
<keyword evidence="2" id="KW-1185">Reference proteome</keyword>
<comment type="caution">
    <text evidence="1">The sequence shown here is derived from an EMBL/GenBank/DDBJ whole genome shotgun (WGS) entry which is preliminary data.</text>
</comment>
<dbReference type="EMBL" id="JAGGKS010000004">
    <property type="protein sequence ID" value="MBP1925722.1"/>
    <property type="molecule type" value="Genomic_DNA"/>
</dbReference>
<protein>
    <recommendedName>
        <fullName evidence="3">Flagellar hook-length control protein-like C-terminal domain-containing protein</fullName>
    </recommendedName>
</protein>
<proteinExistence type="predicted"/>
<dbReference type="RefSeq" id="WP_209511466.1">
    <property type="nucleotide sequence ID" value="NZ_JAGGKS010000004.1"/>
</dbReference>
<name>A0ABS4GDZ8_9FIRM</name>
<gene>
    <name evidence="1" type="ORF">J2Z76_001583</name>
</gene>
<evidence type="ECO:0000313" key="1">
    <source>
        <dbReference type="EMBL" id="MBP1925722.1"/>
    </source>
</evidence>
<evidence type="ECO:0008006" key="3">
    <source>
        <dbReference type="Google" id="ProtNLM"/>
    </source>
</evidence>
<evidence type="ECO:0000313" key="2">
    <source>
        <dbReference type="Proteomes" id="UP001519342"/>
    </source>
</evidence>
<reference evidence="1 2" key="1">
    <citation type="submission" date="2021-03" db="EMBL/GenBank/DDBJ databases">
        <title>Genomic Encyclopedia of Type Strains, Phase IV (KMG-IV): sequencing the most valuable type-strain genomes for metagenomic binning, comparative biology and taxonomic classification.</title>
        <authorList>
            <person name="Goeker M."/>
        </authorList>
    </citation>
    <scope>NUCLEOTIDE SEQUENCE [LARGE SCALE GENOMIC DNA]</scope>
    <source>
        <strain evidence="1 2">DSM 24004</strain>
    </source>
</reference>
<organism evidence="1 2">
    <name type="scientific">Sedimentibacter acidaminivorans</name>
    <dbReference type="NCBI Taxonomy" id="913099"/>
    <lineage>
        <taxon>Bacteria</taxon>
        <taxon>Bacillati</taxon>
        <taxon>Bacillota</taxon>
        <taxon>Tissierellia</taxon>
        <taxon>Sedimentibacter</taxon>
    </lineage>
</organism>
<sequence>MIDNDIRIKTNAPINDNGVNKLKIKTEESLPFDVVDPTKVTKPAKQESGNNTNNNGLKYNSDSVFEKFIQALKNSPVLSEGARKILLNNQFINHNIKTDPVLSTLFENFLKSIEMDGNEILNFLKFQQNSNTKFHGDFFDSLRNILKSNLNNNDFKSVLRNFLKSYDCFVSVDETYTSIQSSLKNIYNTLPQMLKQPFSDLVDKLILDNYSNSLDINLTMLKNEIIPFIGRYIAKMNDFGPVRDYVSVLVHNMVRLESSSKENFSTDLDNLFDYLKFNLNIGDKELQKIKLSLITNYETTKTIKNDSIDSFIKLIESGIKDSNNLVNKGVMEEITESLLFSQNVNIPLTHMFLPLNYNGMFMFSELWISKNYENSKDNEKKNKYEPSETYKIFLTFDIQNIGYFETILVLKDSKVSLEISVPSSFKNHTKSIKSDISKILIDKNITISDIYINECIKKRRFNEVFNNLSERKSGVDVIV</sequence>